<keyword evidence="1" id="KW-1133">Transmembrane helix</keyword>
<evidence type="ECO:0000256" key="1">
    <source>
        <dbReference type="SAM" id="Phobius"/>
    </source>
</evidence>
<evidence type="ECO:0008006" key="4">
    <source>
        <dbReference type="Google" id="ProtNLM"/>
    </source>
</evidence>
<proteinExistence type="predicted"/>
<dbReference type="InterPro" id="IPR025293">
    <property type="entry name" value="YfiR/HmsC-like"/>
</dbReference>
<dbReference type="EMBL" id="MGDB01000151">
    <property type="protein sequence ID" value="OGL38289.1"/>
    <property type="molecule type" value="Genomic_DNA"/>
</dbReference>
<reference evidence="2 3" key="1">
    <citation type="journal article" date="2016" name="Nat. Commun.">
        <title>Thousands of microbial genomes shed light on interconnected biogeochemical processes in an aquifer system.</title>
        <authorList>
            <person name="Anantharaman K."/>
            <person name="Brown C.T."/>
            <person name="Hug L.A."/>
            <person name="Sharon I."/>
            <person name="Castelle C.J."/>
            <person name="Probst A.J."/>
            <person name="Thomas B.C."/>
            <person name="Singh A."/>
            <person name="Wilkins M.J."/>
            <person name="Karaoz U."/>
            <person name="Brodie E.L."/>
            <person name="Williams K.H."/>
            <person name="Hubbard S.S."/>
            <person name="Banfield J.F."/>
        </authorList>
    </citation>
    <scope>NUCLEOTIDE SEQUENCE [LARGE SCALE GENOMIC DNA]</scope>
</reference>
<sequence>MILFSTEEVKRSLFRSIVFLIIFSIMNSFPIAYSESYQDKEYQIKAAFLYNFAKFVEWPDTALSNDSDALNVCILGDDPFGDAIESIKGKTVKGKKVIIKNYTSIEDIKECHVLFICSSEKKKLTSILMDVRNLHVLTVSDMEEFCGHGGMINLIPVNNRIGFEINLSAAHRAGLNISSQLLKLAKDVIE</sequence>
<keyword evidence="1" id="KW-0812">Transmembrane</keyword>
<gene>
    <name evidence="2" type="ORF">A2042_02580</name>
</gene>
<organism evidence="2 3">
    <name type="scientific">Candidatus Schekmanbacteria bacterium GWA2_38_11</name>
    <dbReference type="NCBI Taxonomy" id="1817876"/>
    <lineage>
        <taxon>Bacteria</taxon>
        <taxon>Candidatus Schekmaniibacteriota</taxon>
    </lineage>
</organism>
<keyword evidence="1" id="KW-0472">Membrane</keyword>
<evidence type="ECO:0000313" key="2">
    <source>
        <dbReference type="EMBL" id="OGL38289.1"/>
    </source>
</evidence>
<dbReference type="Pfam" id="PF13689">
    <property type="entry name" value="DUF4154"/>
    <property type="match status" value="1"/>
</dbReference>
<dbReference type="Proteomes" id="UP000178526">
    <property type="component" value="Unassembled WGS sequence"/>
</dbReference>
<accession>A0A1F7R9P9</accession>
<comment type="caution">
    <text evidence="2">The sequence shown here is derived from an EMBL/GenBank/DDBJ whole genome shotgun (WGS) entry which is preliminary data.</text>
</comment>
<feature type="transmembrane region" description="Helical" evidence="1">
    <location>
        <begin position="12"/>
        <end position="33"/>
    </location>
</feature>
<name>A0A1F7R9P9_9BACT</name>
<protein>
    <recommendedName>
        <fullName evidence="4">DUF4154 domain-containing protein</fullName>
    </recommendedName>
</protein>
<evidence type="ECO:0000313" key="3">
    <source>
        <dbReference type="Proteomes" id="UP000178526"/>
    </source>
</evidence>
<dbReference type="AlphaFoldDB" id="A0A1F7R9P9"/>